<protein>
    <submittedName>
        <fullName evidence="3">Thioesterase</fullName>
    </submittedName>
</protein>
<feature type="domain" description="Thioesterase" evidence="2">
    <location>
        <begin position="2"/>
        <end position="114"/>
    </location>
</feature>
<evidence type="ECO:0000313" key="4">
    <source>
        <dbReference type="Proteomes" id="UP000677152"/>
    </source>
</evidence>
<proteinExistence type="inferred from homology"/>
<accession>A0AA45R537</accession>
<dbReference type="GO" id="GO:0008610">
    <property type="term" value="P:lipid biosynthetic process"/>
    <property type="evidence" value="ECO:0007669"/>
    <property type="project" value="TreeGrafter"/>
</dbReference>
<name>A0AA45R537_9PSEU</name>
<comment type="similarity">
    <text evidence="1">Belongs to the thioesterase family.</text>
</comment>
<dbReference type="Pfam" id="PF00975">
    <property type="entry name" value="Thioesterase"/>
    <property type="match status" value="1"/>
</dbReference>
<dbReference type="Gene3D" id="3.40.50.1820">
    <property type="entry name" value="alpha/beta hydrolase"/>
    <property type="match status" value="1"/>
</dbReference>
<dbReference type="PANTHER" id="PTHR11487">
    <property type="entry name" value="THIOESTERASE"/>
    <property type="match status" value="1"/>
</dbReference>
<evidence type="ECO:0000256" key="1">
    <source>
        <dbReference type="ARBA" id="ARBA00007169"/>
    </source>
</evidence>
<organism evidence="3 4">
    <name type="scientific">Actinosynnema pretiosum subsp. pretiosum</name>
    <dbReference type="NCBI Taxonomy" id="103721"/>
    <lineage>
        <taxon>Bacteria</taxon>
        <taxon>Bacillati</taxon>
        <taxon>Actinomycetota</taxon>
        <taxon>Actinomycetes</taxon>
        <taxon>Pseudonocardiales</taxon>
        <taxon>Pseudonocardiaceae</taxon>
        <taxon>Actinosynnema</taxon>
    </lineage>
</organism>
<evidence type="ECO:0000259" key="2">
    <source>
        <dbReference type="Pfam" id="PF00975"/>
    </source>
</evidence>
<evidence type="ECO:0000313" key="3">
    <source>
        <dbReference type="EMBL" id="QUF05551.1"/>
    </source>
</evidence>
<dbReference type="InterPro" id="IPR029058">
    <property type="entry name" value="AB_hydrolase_fold"/>
</dbReference>
<sequence>MFCFPHSGGSAGEFLGWTSQLPDVEVWAVQPPARGGRLDEPGITGMGEFVDSLIASVDFGGGAPFAFFGHSLGAYTAYETARALRDRGLPGPFGLWVSALRAPHLHEREPRSERVARR</sequence>
<dbReference type="EMBL" id="CP073249">
    <property type="protein sequence ID" value="QUF05551.1"/>
    <property type="molecule type" value="Genomic_DNA"/>
</dbReference>
<dbReference type="AlphaFoldDB" id="A0AA45R537"/>
<dbReference type="InterPro" id="IPR001031">
    <property type="entry name" value="Thioesterase"/>
</dbReference>
<dbReference type="InterPro" id="IPR012223">
    <property type="entry name" value="TEII"/>
</dbReference>
<reference evidence="3" key="1">
    <citation type="submission" date="2021-04" db="EMBL/GenBank/DDBJ databases">
        <title>Genomic sequence of Actinosynnema pretiosum subsp. pretiosum ATCC 31280 (C-14919).</title>
        <authorList>
            <person name="Bai L."/>
            <person name="Wang X."/>
            <person name="Xiao Y."/>
        </authorList>
    </citation>
    <scope>NUCLEOTIDE SEQUENCE</scope>
    <source>
        <strain evidence="3">ATCC 31280</strain>
    </source>
</reference>
<dbReference type="SUPFAM" id="SSF53474">
    <property type="entry name" value="alpha/beta-Hydrolases"/>
    <property type="match status" value="1"/>
</dbReference>
<gene>
    <name evidence="3" type="ORF">KCV87_05485</name>
</gene>
<dbReference type="Proteomes" id="UP000677152">
    <property type="component" value="Chromosome"/>
</dbReference>
<dbReference type="PANTHER" id="PTHR11487:SF0">
    <property type="entry name" value="S-ACYL FATTY ACID SYNTHASE THIOESTERASE, MEDIUM CHAIN"/>
    <property type="match status" value="1"/>
</dbReference>